<gene>
    <name evidence="2" type="ORF">Anapl_16599</name>
</gene>
<feature type="compositionally biased region" description="Low complexity" evidence="1">
    <location>
        <begin position="41"/>
        <end position="50"/>
    </location>
</feature>
<organism evidence="2 3">
    <name type="scientific">Anas platyrhynchos</name>
    <name type="common">Mallard</name>
    <name type="synonym">Anas boschas</name>
    <dbReference type="NCBI Taxonomy" id="8839"/>
    <lineage>
        <taxon>Eukaryota</taxon>
        <taxon>Metazoa</taxon>
        <taxon>Chordata</taxon>
        <taxon>Craniata</taxon>
        <taxon>Vertebrata</taxon>
        <taxon>Euteleostomi</taxon>
        <taxon>Archelosauria</taxon>
        <taxon>Archosauria</taxon>
        <taxon>Dinosauria</taxon>
        <taxon>Saurischia</taxon>
        <taxon>Theropoda</taxon>
        <taxon>Coelurosauria</taxon>
        <taxon>Aves</taxon>
        <taxon>Neognathae</taxon>
        <taxon>Galloanserae</taxon>
        <taxon>Anseriformes</taxon>
        <taxon>Anatidae</taxon>
        <taxon>Anatinae</taxon>
        <taxon>Anas</taxon>
    </lineage>
</organism>
<accession>R0KXS8</accession>
<feature type="region of interest" description="Disordered" evidence="1">
    <location>
        <begin position="161"/>
        <end position="184"/>
    </location>
</feature>
<dbReference type="AlphaFoldDB" id="R0KXS8"/>
<dbReference type="EMBL" id="KB745236">
    <property type="protein sequence ID" value="EOA93974.1"/>
    <property type="molecule type" value="Genomic_DNA"/>
</dbReference>
<feature type="region of interest" description="Disordered" evidence="1">
    <location>
        <begin position="30"/>
        <end position="63"/>
    </location>
</feature>
<proteinExistence type="predicted"/>
<reference evidence="3" key="1">
    <citation type="journal article" date="2013" name="Nat. Genet.">
        <title>The duck genome and transcriptome provide insight into an avian influenza virus reservoir species.</title>
        <authorList>
            <person name="Huang Y."/>
            <person name="Li Y."/>
            <person name="Burt D.W."/>
            <person name="Chen H."/>
            <person name="Zhang Y."/>
            <person name="Qian W."/>
            <person name="Kim H."/>
            <person name="Gan S."/>
            <person name="Zhao Y."/>
            <person name="Li J."/>
            <person name="Yi K."/>
            <person name="Feng H."/>
            <person name="Zhu P."/>
            <person name="Li B."/>
            <person name="Liu Q."/>
            <person name="Fairley S."/>
            <person name="Magor K.E."/>
            <person name="Du Z."/>
            <person name="Hu X."/>
            <person name="Goodman L."/>
            <person name="Tafer H."/>
            <person name="Vignal A."/>
            <person name="Lee T."/>
            <person name="Kim K.W."/>
            <person name="Sheng Z."/>
            <person name="An Y."/>
            <person name="Searle S."/>
            <person name="Herrero J."/>
            <person name="Groenen M.A."/>
            <person name="Crooijmans R.P."/>
            <person name="Faraut T."/>
            <person name="Cai Q."/>
            <person name="Webster R.G."/>
            <person name="Aldridge J.R."/>
            <person name="Warren W.C."/>
            <person name="Bartschat S."/>
            <person name="Kehr S."/>
            <person name="Marz M."/>
            <person name="Stadler P.F."/>
            <person name="Smith J."/>
            <person name="Kraus R.H."/>
            <person name="Zhao Y."/>
            <person name="Ren L."/>
            <person name="Fei J."/>
            <person name="Morisson M."/>
            <person name="Kaiser P."/>
            <person name="Griffin D.K."/>
            <person name="Rao M."/>
            <person name="Pitel F."/>
            <person name="Wang J."/>
            <person name="Li N."/>
        </authorList>
    </citation>
    <scope>NUCLEOTIDE SEQUENCE [LARGE SCALE GENOMIC DNA]</scope>
</reference>
<name>R0KXS8_ANAPL</name>
<evidence type="ECO:0000256" key="1">
    <source>
        <dbReference type="SAM" id="MobiDB-lite"/>
    </source>
</evidence>
<evidence type="ECO:0000313" key="3">
    <source>
        <dbReference type="Proteomes" id="UP000296049"/>
    </source>
</evidence>
<evidence type="ECO:0000313" key="2">
    <source>
        <dbReference type="EMBL" id="EOA93974.1"/>
    </source>
</evidence>
<keyword evidence="3" id="KW-1185">Reference proteome</keyword>
<dbReference type="Proteomes" id="UP000296049">
    <property type="component" value="Unassembled WGS sequence"/>
</dbReference>
<protein>
    <submittedName>
        <fullName evidence="2">Uncharacterized protein</fullName>
    </submittedName>
</protein>
<feature type="region of interest" description="Disordered" evidence="1">
    <location>
        <begin position="284"/>
        <end position="325"/>
    </location>
</feature>
<feature type="region of interest" description="Disordered" evidence="1">
    <location>
        <begin position="216"/>
        <end position="248"/>
    </location>
</feature>
<sequence length="325" mass="34245">MAPAPRGAPRVQDGDFSPCPTNVVALLRCRGSNRGQRSPKRGAPAPKPAAGMGGEQAGRIPQPPGRARGAGCCCGCWMLHVPIPVTSLIAVPGGVWGAPRLWEKLGTAPTGHPCNRAITGNSTEELHLILLTSESKSKPERGICEQLVELCGPTGKVQREAARGRGRTAGDPLRDAGSLGGTSEAKPGNLGLCGKIKENNVTCWLRVKAPAAFGQERRGQGQWRHPRAQGIGAANPVPLQGFGSRRPPRCSLQELRKAQSGSASWGQSIFVQRLVLCSHEGLSEQSFPNKESNRNAPSPPRLPGEGGEEAVNAQSRCGSIERSPD</sequence>
<feature type="compositionally biased region" description="Polar residues" evidence="1">
    <location>
        <begin position="284"/>
        <end position="296"/>
    </location>
</feature>